<dbReference type="OrthoDB" id="5462484at2"/>
<dbReference type="InterPro" id="IPR010583">
    <property type="entry name" value="MipA"/>
</dbReference>
<organism evidence="7 8">
    <name type="scientific">Sphingomonas gei</name>
    <dbReference type="NCBI Taxonomy" id="1395960"/>
    <lineage>
        <taxon>Bacteria</taxon>
        <taxon>Pseudomonadati</taxon>
        <taxon>Pseudomonadota</taxon>
        <taxon>Alphaproteobacteria</taxon>
        <taxon>Sphingomonadales</taxon>
        <taxon>Sphingomonadaceae</taxon>
        <taxon>Sphingomonas</taxon>
    </lineage>
</organism>
<keyword evidence="5" id="KW-0998">Cell outer membrane</keyword>
<reference evidence="7 8" key="1">
    <citation type="submission" date="2019-04" db="EMBL/GenBank/DDBJ databases">
        <title>Sphingomonas psychrotolerans sp. nov., isolated from soil in the Tianshan Mountains, Xinjiang, China.</title>
        <authorList>
            <person name="Luo Y."/>
            <person name="Sheng H."/>
        </authorList>
    </citation>
    <scope>NUCLEOTIDE SEQUENCE [LARGE SCALE GENOMIC DNA]</scope>
    <source>
        <strain evidence="7 8">ZFGT-11</strain>
    </source>
</reference>
<comment type="caution">
    <text evidence="7">The sequence shown here is derived from an EMBL/GenBank/DDBJ whole genome shotgun (WGS) entry which is preliminary data.</text>
</comment>
<keyword evidence="8" id="KW-1185">Reference proteome</keyword>
<evidence type="ECO:0000256" key="2">
    <source>
        <dbReference type="ARBA" id="ARBA00005722"/>
    </source>
</evidence>
<accession>A0A4S1XKP5</accession>
<evidence type="ECO:0000256" key="3">
    <source>
        <dbReference type="ARBA" id="ARBA00022729"/>
    </source>
</evidence>
<dbReference type="AlphaFoldDB" id="A0A4S1XKP5"/>
<comment type="similarity">
    <text evidence="2">Belongs to the MipA/OmpV family.</text>
</comment>
<protein>
    <submittedName>
        <fullName evidence="7">MipA/OmpV family protein</fullName>
    </submittedName>
</protein>
<dbReference type="EMBL" id="SRXT01000001">
    <property type="protein sequence ID" value="TGX55756.1"/>
    <property type="molecule type" value="Genomic_DNA"/>
</dbReference>
<feature type="region of interest" description="Disordered" evidence="6">
    <location>
        <begin position="1"/>
        <end position="99"/>
    </location>
</feature>
<comment type="subcellular location">
    <subcellularLocation>
        <location evidence="1">Cell outer membrane</location>
    </subcellularLocation>
</comment>
<evidence type="ECO:0000256" key="4">
    <source>
        <dbReference type="ARBA" id="ARBA00023136"/>
    </source>
</evidence>
<feature type="compositionally biased region" description="Basic and acidic residues" evidence="6">
    <location>
        <begin position="7"/>
        <end position="18"/>
    </location>
</feature>
<evidence type="ECO:0000313" key="8">
    <source>
        <dbReference type="Proteomes" id="UP000306147"/>
    </source>
</evidence>
<dbReference type="PANTHER" id="PTHR38776">
    <property type="entry name" value="MLTA-INTERACTING PROTEIN-RELATED"/>
    <property type="match status" value="1"/>
</dbReference>
<dbReference type="PANTHER" id="PTHR38776:SF1">
    <property type="entry name" value="MLTA-INTERACTING PROTEIN-RELATED"/>
    <property type="match status" value="1"/>
</dbReference>
<keyword evidence="4" id="KW-0472">Membrane</keyword>
<proteinExistence type="inferred from homology"/>
<evidence type="ECO:0000313" key="7">
    <source>
        <dbReference type="EMBL" id="TGX55756.1"/>
    </source>
</evidence>
<dbReference type="Proteomes" id="UP000306147">
    <property type="component" value="Unassembled WGS sequence"/>
</dbReference>
<evidence type="ECO:0000256" key="1">
    <source>
        <dbReference type="ARBA" id="ARBA00004442"/>
    </source>
</evidence>
<evidence type="ECO:0000256" key="6">
    <source>
        <dbReference type="SAM" id="MobiDB-lite"/>
    </source>
</evidence>
<gene>
    <name evidence="7" type="ORF">E5A73_01095</name>
</gene>
<evidence type="ECO:0000256" key="5">
    <source>
        <dbReference type="ARBA" id="ARBA00023237"/>
    </source>
</evidence>
<sequence length="419" mass="44087">MSQGGRRNPDVRRTDAARKGGGRLVAHGFDRKSAAYEPQARLDPGMAVQPAATRQSKAGGVAALFGPSPSARDCPGRSRACAAPRSGLQQPDDREDRRPCRSVAAAPACATPARRESLHLRRKLLSGAPLELNLTETIKLVGLSMKFTKTMSGGAILVMAAPLCFWSGTASAQGVIPAGGEAAVPVQLESSEREDENHIAIGAGGGYMPAYQGSDKYRFQPLPVVDIKLGRFFVNFEDGIGANLFDSENVTAGVGLTFADGFRKQDAPVGIGKLSDGVGARGFVKLRQFGFEAMLGGTKILAGNTKGVLVDASLSYPIRISDKLAISASIGTTYGDRKNNNRYFGVTAQQALASGLPQYRAGSGFIDATASLGAQYRLTDRIGVGVAGGVTTLLGEVKDSPIVKRKTQPFGMGFVSFRF</sequence>
<dbReference type="Pfam" id="PF06629">
    <property type="entry name" value="MipA"/>
    <property type="match status" value="1"/>
</dbReference>
<keyword evidence="3" id="KW-0732">Signal</keyword>
<name>A0A4S1XKP5_9SPHN</name>
<dbReference type="GO" id="GO:0009279">
    <property type="term" value="C:cell outer membrane"/>
    <property type="evidence" value="ECO:0007669"/>
    <property type="project" value="UniProtKB-SubCell"/>
</dbReference>